<dbReference type="GO" id="GO:0016787">
    <property type="term" value="F:hydrolase activity"/>
    <property type="evidence" value="ECO:0007669"/>
    <property type="project" value="UniProtKB-KW"/>
</dbReference>
<evidence type="ECO:0000259" key="1">
    <source>
        <dbReference type="Pfam" id="PF01738"/>
    </source>
</evidence>
<dbReference type="InterPro" id="IPR002925">
    <property type="entry name" value="Dienelactn_hydro"/>
</dbReference>
<dbReference type="Proteomes" id="UP000265411">
    <property type="component" value="Unassembled WGS sequence"/>
</dbReference>
<keyword evidence="3" id="KW-1185">Reference proteome</keyword>
<name>A0A395RA43_9PSED</name>
<dbReference type="EMBL" id="LMAZ01000001">
    <property type="protein sequence ID" value="RGP56987.1"/>
    <property type="molecule type" value="Genomic_DNA"/>
</dbReference>
<dbReference type="Gene3D" id="3.40.50.1820">
    <property type="entry name" value="alpha/beta hydrolase"/>
    <property type="match status" value="1"/>
</dbReference>
<sequence>MEEATMKHLLGGVVMSTLAGLAQADITVEQMDYEIDGKPFEGRLVYDASVQTPRPGVLMVPNWMGVTDAAVEKASKVAGTDYVVFVADMYGRDIRPANAEEAGAAASTVRDDRALMRTRVNAALDLLAGQAQAPVTSGQLVAIGFCFGGGSVLELARSGTDLKGVVSFHGNLDTPNPADAANIKAPILVLHGADDPFVPEQQVADFQAEMRGAGVDWQLISYGGAVHSFSDPYANMAGKAEYNPVVAKRSFAAMQQFFDEVLGDAE</sequence>
<comment type="caution">
    <text evidence="2">The sequence shown here is derived from an EMBL/GenBank/DDBJ whole genome shotgun (WGS) entry which is preliminary data.</text>
</comment>
<dbReference type="OrthoDB" id="9787933at2"/>
<accession>A0A395RA43</accession>
<evidence type="ECO:0000313" key="3">
    <source>
        <dbReference type="Proteomes" id="UP000265411"/>
    </source>
</evidence>
<dbReference type="Pfam" id="PF01738">
    <property type="entry name" value="DLH"/>
    <property type="match status" value="1"/>
</dbReference>
<organism evidence="2 3">
    <name type="scientific">Pseudomonas abyssi</name>
    <dbReference type="NCBI Taxonomy" id="170540"/>
    <lineage>
        <taxon>Bacteria</taxon>
        <taxon>Pseudomonadati</taxon>
        <taxon>Pseudomonadota</taxon>
        <taxon>Gammaproteobacteria</taxon>
        <taxon>Pseudomonadales</taxon>
        <taxon>Pseudomonadaceae</taxon>
        <taxon>Pseudomonas</taxon>
    </lineage>
</organism>
<evidence type="ECO:0000313" key="2">
    <source>
        <dbReference type="EMBL" id="RGP56987.1"/>
    </source>
</evidence>
<proteinExistence type="predicted"/>
<dbReference type="SUPFAM" id="SSF53474">
    <property type="entry name" value="alpha/beta-Hydrolases"/>
    <property type="match status" value="1"/>
</dbReference>
<dbReference type="PANTHER" id="PTHR22946">
    <property type="entry name" value="DIENELACTONE HYDROLASE DOMAIN-CONTAINING PROTEIN-RELATED"/>
    <property type="match status" value="1"/>
</dbReference>
<dbReference type="InterPro" id="IPR050261">
    <property type="entry name" value="FrsA_esterase"/>
</dbReference>
<keyword evidence="2" id="KW-0378">Hydrolase</keyword>
<reference evidence="2 3" key="1">
    <citation type="journal article" date="2018" name="Syst. Appl. Microbiol.">
        <title>Pseudomonas gallaeciensis sp. nov., isolated from crude-oil-contaminated intertidal sand samples after the Prestige oil spill.</title>
        <authorList>
            <person name="Mulet M."/>
            <person name="Sanchez D."/>
            <person name="Rodriguez A.C."/>
            <person name="Nogales B."/>
            <person name="Bosch R."/>
            <person name="Busquets A."/>
            <person name="Gomila M."/>
            <person name="Lalucat J."/>
            <person name="Garcia-Valdes E."/>
        </authorList>
    </citation>
    <scope>NUCLEOTIDE SEQUENCE [LARGE SCALE GENOMIC DNA]</scope>
    <source>
        <strain evidence="2 3">V113</strain>
    </source>
</reference>
<protein>
    <submittedName>
        <fullName evidence="2">Dienelactone hydrolase</fullName>
    </submittedName>
</protein>
<dbReference type="InterPro" id="IPR029058">
    <property type="entry name" value="AB_hydrolase_fold"/>
</dbReference>
<dbReference type="PANTHER" id="PTHR22946:SF4">
    <property type="entry name" value="ESTERASE FRSA"/>
    <property type="match status" value="1"/>
</dbReference>
<dbReference type="AlphaFoldDB" id="A0A395RA43"/>
<gene>
    <name evidence="2" type="ORF">ASB58_06515</name>
</gene>
<feature type="domain" description="Dienelactone hydrolase" evidence="1">
    <location>
        <begin position="45"/>
        <end position="261"/>
    </location>
</feature>